<evidence type="ECO:0000313" key="1">
    <source>
        <dbReference type="EMBL" id="MFG6447832.1"/>
    </source>
</evidence>
<gene>
    <name evidence="1" type="ORF">ACG0Z6_06175</name>
</gene>
<sequence length="230" mass="25261">MAKNTPPLARRVTRSIERGMSLVFALIMLALMSLAAVAMIRAVDDGAQALGNMAMKEMTMRAADFVTQQAVTWLEDNAQVADTINGKDSVKGYYATYDPDWASVDFNGSDSDLTARIDWDETGCPGFGGTCLTPSDEIVINDLVKFDRNIPVKGRYVVLRLCSDSRPQDSGTQCARVPLSDEDLATDRGELNAANPRRLSAVNPKVYYRIIVRSQGPRNSVTYTEALVHF</sequence>
<organism evidence="1 2">
    <name type="scientific">Roseateles rivi</name>
    <dbReference type="NCBI Taxonomy" id="3299028"/>
    <lineage>
        <taxon>Bacteria</taxon>
        <taxon>Pseudomonadati</taxon>
        <taxon>Pseudomonadota</taxon>
        <taxon>Betaproteobacteria</taxon>
        <taxon>Burkholderiales</taxon>
        <taxon>Sphaerotilaceae</taxon>
        <taxon>Roseateles</taxon>
    </lineage>
</organism>
<evidence type="ECO:0008006" key="3">
    <source>
        <dbReference type="Google" id="ProtNLM"/>
    </source>
</evidence>
<protein>
    <recommendedName>
        <fullName evidence="3">Pilus assembly protein PilX</fullName>
    </recommendedName>
</protein>
<name>A0ABW7FU25_9BURK</name>
<dbReference type="EMBL" id="JBIGHZ010000002">
    <property type="protein sequence ID" value="MFG6447832.1"/>
    <property type="molecule type" value="Genomic_DNA"/>
</dbReference>
<accession>A0ABW7FU25</accession>
<reference evidence="1 2" key="1">
    <citation type="submission" date="2024-08" db="EMBL/GenBank/DDBJ databases">
        <authorList>
            <person name="Lu H."/>
        </authorList>
    </citation>
    <scope>NUCLEOTIDE SEQUENCE [LARGE SCALE GENOMIC DNA]</scope>
    <source>
        <strain evidence="1 2">BYS180W</strain>
    </source>
</reference>
<comment type="caution">
    <text evidence="1">The sequence shown here is derived from an EMBL/GenBank/DDBJ whole genome shotgun (WGS) entry which is preliminary data.</text>
</comment>
<dbReference type="Proteomes" id="UP001606099">
    <property type="component" value="Unassembled WGS sequence"/>
</dbReference>
<proteinExistence type="predicted"/>
<dbReference type="RefSeq" id="WP_394459545.1">
    <property type="nucleotide sequence ID" value="NZ_JBIGHZ010000002.1"/>
</dbReference>
<keyword evidence="2" id="KW-1185">Reference proteome</keyword>
<evidence type="ECO:0000313" key="2">
    <source>
        <dbReference type="Proteomes" id="UP001606099"/>
    </source>
</evidence>